<dbReference type="Pfam" id="PF13453">
    <property type="entry name" value="Zn_ribbon_TFIIB"/>
    <property type="match status" value="1"/>
</dbReference>
<dbReference type="KEGG" id="halc:EY643_12415"/>
<dbReference type="AlphaFoldDB" id="A0A5P9NLA4"/>
<dbReference type="Proteomes" id="UP000326287">
    <property type="component" value="Chromosome"/>
</dbReference>
<proteinExistence type="predicted"/>
<sequence length="136" mass="15533">MEHDASVHSLKCPKCRHGMEEVTHEGVTIDRCSNCQGLWFDADEAQQLKSLPESAVVDTGSSKEGWKWDSRVDIDCPRCGKHMELTSDAKQKHIWYEVCPDHGMFMDAGEFSDFKEENLLDWFRGVIKGNRETVCP</sequence>
<reference evidence="2 3" key="1">
    <citation type="submission" date="2019-02" db="EMBL/GenBank/DDBJ databases">
        <authorList>
            <person name="Li S.-H."/>
        </authorList>
    </citation>
    <scope>NUCLEOTIDE SEQUENCE [LARGE SCALE GENOMIC DNA]</scope>
    <source>
        <strain evidence="2 3">IMCC14385</strain>
    </source>
</reference>
<accession>A0A5P9NLA4</accession>
<name>A0A5P9NLA4_9GAMM</name>
<keyword evidence="3" id="KW-1185">Reference proteome</keyword>
<evidence type="ECO:0000313" key="3">
    <source>
        <dbReference type="Proteomes" id="UP000326287"/>
    </source>
</evidence>
<dbReference type="InterPro" id="IPR027392">
    <property type="entry name" value="TF_Znf"/>
</dbReference>
<protein>
    <recommendedName>
        <fullName evidence="1">Transcription factor zinc-finger domain-containing protein</fullName>
    </recommendedName>
</protein>
<dbReference type="EMBL" id="CP036422">
    <property type="protein sequence ID" value="QFU76399.1"/>
    <property type="molecule type" value="Genomic_DNA"/>
</dbReference>
<gene>
    <name evidence="2" type="ORF">EY643_12415</name>
</gene>
<evidence type="ECO:0000313" key="2">
    <source>
        <dbReference type="EMBL" id="QFU76399.1"/>
    </source>
</evidence>
<feature type="domain" description="Transcription factor zinc-finger" evidence="1">
    <location>
        <begin position="11"/>
        <end position="50"/>
    </location>
</feature>
<organism evidence="2 3">
    <name type="scientific">Halioglobus maricola</name>
    <dbReference type="NCBI Taxonomy" id="2601894"/>
    <lineage>
        <taxon>Bacteria</taxon>
        <taxon>Pseudomonadati</taxon>
        <taxon>Pseudomonadota</taxon>
        <taxon>Gammaproteobacteria</taxon>
        <taxon>Cellvibrionales</taxon>
        <taxon>Halieaceae</taxon>
        <taxon>Halioglobus</taxon>
    </lineage>
</organism>
<evidence type="ECO:0000259" key="1">
    <source>
        <dbReference type="Pfam" id="PF13453"/>
    </source>
</evidence>
<dbReference type="OrthoDB" id="9814037at2"/>
<dbReference type="RefSeq" id="WP_153239541.1">
    <property type="nucleotide sequence ID" value="NZ_CP036422.1"/>
</dbReference>